<feature type="transmembrane region" description="Helical" evidence="1">
    <location>
        <begin position="113"/>
        <end position="133"/>
    </location>
</feature>
<evidence type="ECO:0000256" key="1">
    <source>
        <dbReference type="SAM" id="Phobius"/>
    </source>
</evidence>
<keyword evidence="1" id="KW-0472">Membrane</keyword>
<sequence>MFRWFIGALGQGLSVFSRVQEVSQFRLDGGDVSHAFGAGVAANWTYWTEHSVTAVPVVVASAALLVVLLGLTVVRHGASGLAAFAAFAAIGLPALVVPAWYCVLSNHSQIHAFFVYRSLPAAVGVLLLAGVVVSGRRSPVRASEDPRTAGDLLRHG</sequence>
<accession>A0ABV4I7I0</accession>
<gene>
    <name evidence="2" type="ORF">AB2L28_19890</name>
</gene>
<keyword evidence="3" id="KW-1185">Reference proteome</keyword>
<feature type="transmembrane region" description="Helical" evidence="1">
    <location>
        <begin position="54"/>
        <end position="74"/>
    </location>
</feature>
<name>A0ABV4I7I0_9ACTN</name>
<keyword evidence="1" id="KW-0812">Transmembrane</keyword>
<organism evidence="2 3">
    <name type="scientific">Kineococcus mangrovi</name>
    <dbReference type="NCBI Taxonomy" id="1660183"/>
    <lineage>
        <taxon>Bacteria</taxon>
        <taxon>Bacillati</taxon>
        <taxon>Actinomycetota</taxon>
        <taxon>Actinomycetes</taxon>
        <taxon>Kineosporiales</taxon>
        <taxon>Kineosporiaceae</taxon>
        <taxon>Kineococcus</taxon>
    </lineage>
</organism>
<feature type="transmembrane region" description="Helical" evidence="1">
    <location>
        <begin position="81"/>
        <end position="101"/>
    </location>
</feature>
<dbReference type="EMBL" id="JBGGTQ010000012">
    <property type="protein sequence ID" value="MEZ0494505.1"/>
    <property type="molecule type" value="Genomic_DNA"/>
</dbReference>
<comment type="caution">
    <text evidence="2">The sequence shown here is derived from an EMBL/GenBank/DDBJ whole genome shotgun (WGS) entry which is preliminary data.</text>
</comment>
<proteinExistence type="predicted"/>
<reference evidence="2 3" key="1">
    <citation type="submission" date="2024-07" db="EMBL/GenBank/DDBJ databases">
        <authorList>
            <person name="Thanompreechachai J."/>
            <person name="Duangmal K."/>
        </authorList>
    </citation>
    <scope>NUCLEOTIDE SEQUENCE [LARGE SCALE GENOMIC DNA]</scope>
    <source>
        <strain evidence="2 3">TBRC 1896</strain>
    </source>
</reference>
<evidence type="ECO:0000313" key="3">
    <source>
        <dbReference type="Proteomes" id="UP001566476"/>
    </source>
</evidence>
<dbReference type="Proteomes" id="UP001566476">
    <property type="component" value="Unassembled WGS sequence"/>
</dbReference>
<protein>
    <submittedName>
        <fullName evidence="2">Uncharacterized protein</fullName>
    </submittedName>
</protein>
<dbReference type="RefSeq" id="WP_370720738.1">
    <property type="nucleotide sequence ID" value="NZ_JBGGTQ010000012.1"/>
</dbReference>
<evidence type="ECO:0000313" key="2">
    <source>
        <dbReference type="EMBL" id="MEZ0494505.1"/>
    </source>
</evidence>
<keyword evidence="1" id="KW-1133">Transmembrane helix</keyword>